<organism evidence="1 2">
    <name type="scientific">Aspergillus keveii</name>
    <dbReference type="NCBI Taxonomy" id="714993"/>
    <lineage>
        <taxon>Eukaryota</taxon>
        <taxon>Fungi</taxon>
        <taxon>Dikarya</taxon>
        <taxon>Ascomycota</taxon>
        <taxon>Pezizomycotina</taxon>
        <taxon>Eurotiomycetes</taxon>
        <taxon>Eurotiomycetidae</taxon>
        <taxon>Eurotiales</taxon>
        <taxon>Aspergillaceae</taxon>
        <taxon>Aspergillus</taxon>
        <taxon>Aspergillus subgen. Nidulantes</taxon>
    </lineage>
</organism>
<dbReference type="EMBL" id="JBFTWV010000172">
    <property type="protein sequence ID" value="KAL2784629.1"/>
    <property type="molecule type" value="Genomic_DNA"/>
</dbReference>
<dbReference type="PANTHER" id="PTHR37540:SF5">
    <property type="entry name" value="TRANSCRIPTION FACTOR DOMAIN-CONTAINING PROTEIN"/>
    <property type="match status" value="1"/>
</dbReference>
<dbReference type="PANTHER" id="PTHR37540">
    <property type="entry name" value="TRANSCRIPTION FACTOR (ACR-2), PUTATIVE-RELATED-RELATED"/>
    <property type="match status" value="1"/>
</dbReference>
<keyword evidence="2" id="KW-1185">Reference proteome</keyword>
<evidence type="ECO:0008006" key="3">
    <source>
        <dbReference type="Google" id="ProtNLM"/>
    </source>
</evidence>
<accession>A0ABR4FMY1</accession>
<dbReference type="Proteomes" id="UP001610563">
    <property type="component" value="Unassembled WGS sequence"/>
</dbReference>
<name>A0ABR4FMY1_9EURO</name>
<comment type="caution">
    <text evidence="1">The sequence shown here is derived from an EMBL/GenBank/DDBJ whole genome shotgun (WGS) entry which is preliminary data.</text>
</comment>
<protein>
    <recommendedName>
        <fullName evidence="3">C6 transcription factor</fullName>
    </recommendedName>
</protein>
<evidence type="ECO:0000313" key="1">
    <source>
        <dbReference type="EMBL" id="KAL2784629.1"/>
    </source>
</evidence>
<gene>
    <name evidence="1" type="ORF">BJX66DRAFT_343821</name>
</gene>
<reference evidence="1 2" key="1">
    <citation type="submission" date="2024-07" db="EMBL/GenBank/DDBJ databases">
        <title>Section-level genome sequencing and comparative genomics of Aspergillus sections Usti and Cavernicolus.</title>
        <authorList>
            <consortium name="Lawrence Berkeley National Laboratory"/>
            <person name="Nybo J.L."/>
            <person name="Vesth T.C."/>
            <person name="Theobald S."/>
            <person name="Frisvad J.C."/>
            <person name="Larsen T.O."/>
            <person name="Kjaerboelling I."/>
            <person name="Rothschild-Mancinelli K."/>
            <person name="Lyhne E.K."/>
            <person name="Kogle M.E."/>
            <person name="Barry K."/>
            <person name="Clum A."/>
            <person name="Na H."/>
            <person name="Ledsgaard L."/>
            <person name="Lin J."/>
            <person name="Lipzen A."/>
            <person name="Kuo A."/>
            <person name="Riley R."/>
            <person name="Mondo S."/>
            <person name="Labutti K."/>
            <person name="Haridas S."/>
            <person name="Pangalinan J."/>
            <person name="Salamov A.A."/>
            <person name="Simmons B.A."/>
            <person name="Magnuson J.K."/>
            <person name="Chen J."/>
            <person name="Drula E."/>
            <person name="Henrissat B."/>
            <person name="Wiebenga A."/>
            <person name="Lubbers R.J."/>
            <person name="Gomes A.C."/>
            <person name="Makela M.R."/>
            <person name="Stajich J."/>
            <person name="Grigoriev I.V."/>
            <person name="Mortensen U.H."/>
            <person name="De Vries R.P."/>
            <person name="Baker S.E."/>
            <person name="Andersen M.R."/>
        </authorList>
    </citation>
    <scope>NUCLEOTIDE SEQUENCE [LARGE SCALE GENOMIC DNA]</scope>
    <source>
        <strain evidence="1 2">CBS 209.92</strain>
    </source>
</reference>
<evidence type="ECO:0000313" key="2">
    <source>
        <dbReference type="Proteomes" id="UP001610563"/>
    </source>
</evidence>
<proteinExistence type="predicted"/>
<sequence>MFIAYDPSADKAKRSSRQAINAFVAATASVKRRGLKNREELNDIAINMKWLHERPIIMSHGEKEAEDETTRVIVPAPGGEKGNIPGEVIKVKGPVHGMCRLTADRSRMKRSIREGRIPGYEAVEMPVGSACTYPVAKKGYYPALLFQRQNAFLVVADQYRDTFAYNIHNSWTQTILSDPCLFHATMFATSSFGDMVRQTPNNPITIRHKSETVRLLQEAIVNSHSRGLSENALAATTYLLYFAKLKGNLAEGNMHDSGIDSMLRFRGAKALPIDSYAHYLLQIRRVWNSIIGRADTLFTWPIAGPRAVMGHYTSLLAIALQKQLERPPHFTLPFSVLEFMITFDGHVANAYEFIDLGLAPQSPPSTLGSPPDSDGDDTQRDILRALDCCNVAAGIYWRALVSRRQCYPHADPYLESDIQDLKAAVMQSDTLFWLRYGPEVLRWILMIGAIAAPRLADQSWFIARCYMPTAIIRPQDLEAFILGVDHMLWLFNYPLE</sequence>